<dbReference type="Pfam" id="PF19051">
    <property type="entry name" value="GFO_IDH_MocA_C2"/>
    <property type="match status" value="1"/>
</dbReference>
<evidence type="ECO:0000259" key="2">
    <source>
        <dbReference type="Pfam" id="PF19051"/>
    </source>
</evidence>
<feature type="domain" description="Gfo/Idh/MocA-like oxidoreductase N-terminal" evidence="1">
    <location>
        <begin position="34"/>
        <end position="158"/>
    </location>
</feature>
<keyword evidence="4" id="KW-1185">Reference proteome</keyword>
<accession>A0ABT3GIW0</accession>
<dbReference type="EMBL" id="JAPDDT010000004">
    <property type="protein sequence ID" value="MCW1923421.1"/>
    <property type="molecule type" value="Genomic_DNA"/>
</dbReference>
<gene>
    <name evidence="3" type="ORF">OKA05_12720</name>
</gene>
<organism evidence="3 4">
    <name type="scientific">Luteolibacter arcticus</name>
    <dbReference type="NCBI Taxonomy" id="1581411"/>
    <lineage>
        <taxon>Bacteria</taxon>
        <taxon>Pseudomonadati</taxon>
        <taxon>Verrucomicrobiota</taxon>
        <taxon>Verrucomicrobiia</taxon>
        <taxon>Verrucomicrobiales</taxon>
        <taxon>Verrucomicrobiaceae</taxon>
        <taxon>Luteolibacter</taxon>
    </lineage>
</organism>
<dbReference type="InterPro" id="IPR050463">
    <property type="entry name" value="Gfo/Idh/MocA_oxidrdct_glycsds"/>
</dbReference>
<dbReference type="Gene3D" id="3.30.360.10">
    <property type="entry name" value="Dihydrodipicolinate Reductase, domain 2"/>
    <property type="match status" value="1"/>
</dbReference>
<dbReference type="InterPro" id="IPR036291">
    <property type="entry name" value="NAD(P)-bd_dom_sf"/>
</dbReference>
<dbReference type="RefSeq" id="WP_264487526.1">
    <property type="nucleotide sequence ID" value="NZ_JAPDDT010000004.1"/>
</dbReference>
<name>A0ABT3GIW0_9BACT</name>
<evidence type="ECO:0000259" key="1">
    <source>
        <dbReference type="Pfam" id="PF01408"/>
    </source>
</evidence>
<dbReference type="PANTHER" id="PTHR43818:SF5">
    <property type="entry name" value="OXIDOREDUCTASE FAMILY PROTEIN"/>
    <property type="match status" value="1"/>
</dbReference>
<dbReference type="SUPFAM" id="SSF51735">
    <property type="entry name" value="NAD(P)-binding Rossmann-fold domains"/>
    <property type="match status" value="1"/>
</dbReference>
<dbReference type="InterPro" id="IPR006311">
    <property type="entry name" value="TAT_signal"/>
</dbReference>
<proteinExistence type="predicted"/>
<comment type="caution">
    <text evidence="3">The sequence shown here is derived from an EMBL/GenBank/DDBJ whole genome shotgun (WGS) entry which is preliminary data.</text>
</comment>
<dbReference type="Pfam" id="PF01408">
    <property type="entry name" value="GFO_IDH_MocA"/>
    <property type="match status" value="1"/>
</dbReference>
<reference evidence="3 4" key="1">
    <citation type="submission" date="2022-10" db="EMBL/GenBank/DDBJ databases">
        <title>Luteolibacter arcticus strain CCTCC AB 2014275, whole genome shotgun sequencing project.</title>
        <authorList>
            <person name="Zhao G."/>
            <person name="Shen L."/>
        </authorList>
    </citation>
    <scope>NUCLEOTIDE SEQUENCE [LARGE SCALE GENOMIC DNA]</scope>
    <source>
        <strain evidence="3 4">CCTCC AB 2014275</strain>
    </source>
</reference>
<sequence length="427" mass="46904">MTTLRRRSFIGTAAAAAAFTTLRSRAQEDPGPPIRLGLIGCGWWGMVDVKATFKAGGVQVVAICDVDSEHLAKAADEIEKLQGSRPKTFKEYPALLAEENLQAVIIATPPQWHALPFIAACEKGLAIYCEKPLAYDIREGRAMVDASRKAGNIVQIGFQRRHASGFVEARKYIQEGKAGRILSAEAQIHYTAPTPDPTATDPPASLDWDQWCGPAPLIPYSAAVGHMNWRLEKTTGHGHLVDWGAHLIDSARWILGAGAPLSVAAAGGLYHLKGKITTPDVLTVHFEFEDFPLTWRHRIWGAQDMNPETSNGIFLYGEKETVFCSDNKWIVLPQGRGQQPKVNEVRNDSSAEHLAEFLAAVRSRQQPSCTPEEGHLSTTAVKLAMISYDTGAKITWDAKTEQITGNPEASKLLKREYRAPWKHPFPG</sequence>
<protein>
    <submittedName>
        <fullName evidence="3">Gfo/Idh/MocA family oxidoreductase</fullName>
    </submittedName>
</protein>
<dbReference type="Proteomes" id="UP001320876">
    <property type="component" value="Unassembled WGS sequence"/>
</dbReference>
<dbReference type="Gene3D" id="3.40.50.720">
    <property type="entry name" value="NAD(P)-binding Rossmann-like Domain"/>
    <property type="match status" value="1"/>
</dbReference>
<dbReference type="PROSITE" id="PS51318">
    <property type="entry name" value="TAT"/>
    <property type="match status" value="1"/>
</dbReference>
<evidence type="ECO:0000313" key="4">
    <source>
        <dbReference type="Proteomes" id="UP001320876"/>
    </source>
</evidence>
<dbReference type="InterPro" id="IPR000683">
    <property type="entry name" value="Gfo/Idh/MocA-like_OxRdtase_N"/>
</dbReference>
<dbReference type="InterPro" id="IPR043906">
    <property type="entry name" value="Gfo/Idh/MocA_OxRdtase_bact_C"/>
</dbReference>
<dbReference type="SUPFAM" id="SSF55347">
    <property type="entry name" value="Glyceraldehyde-3-phosphate dehydrogenase-like, C-terminal domain"/>
    <property type="match status" value="1"/>
</dbReference>
<dbReference type="PANTHER" id="PTHR43818">
    <property type="entry name" value="BCDNA.GH03377"/>
    <property type="match status" value="1"/>
</dbReference>
<feature type="domain" description="Gfo/Idh/MocA-like oxidoreductase bacterial type C-terminal" evidence="2">
    <location>
        <begin position="202"/>
        <end position="422"/>
    </location>
</feature>
<evidence type="ECO:0000313" key="3">
    <source>
        <dbReference type="EMBL" id="MCW1923421.1"/>
    </source>
</evidence>